<reference evidence="1" key="1">
    <citation type="submission" date="2016-04" db="EMBL/GenBank/DDBJ databases">
        <authorList>
            <person name="Nguyen H.D."/>
            <person name="Samba Siva P."/>
            <person name="Cullis J."/>
            <person name="Levesque C.A."/>
            <person name="Hambleton S."/>
        </authorList>
    </citation>
    <scope>NUCLEOTIDE SEQUENCE</scope>
    <source>
        <strain evidence="1">DAOMC 236416</strain>
    </source>
</reference>
<proteinExistence type="predicted"/>
<dbReference type="EMBL" id="LWDF02000709">
    <property type="protein sequence ID" value="KAE8244105.1"/>
    <property type="molecule type" value="Genomic_DNA"/>
</dbReference>
<accession>A0A177T5A4</accession>
<protein>
    <submittedName>
        <fullName evidence="1">Uncharacterized protein</fullName>
    </submittedName>
</protein>
<evidence type="ECO:0000313" key="1">
    <source>
        <dbReference type="EMBL" id="KAE8244105.1"/>
    </source>
</evidence>
<keyword evidence="2" id="KW-1185">Reference proteome</keyword>
<dbReference type="Proteomes" id="UP000077521">
    <property type="component" value="Unassembled WGS sequence"/>
</dbReference>
<organism evidence="1 2">
    <name type="scientific">Tilletia indica</name>
    <dbReference type="NCBI Taxonomy" id="43049"/>
    <lineage>
        <taxon>Eukaryota</taxon>
        <taxon>Fungi</taxon>
        <taxon>Dikarya</taxon>
        <taxon>Basidiomycota</taxon>
        <taxon>Ustilaginomycotina</taxon>
        <taxon>Exobasidiomycetes</taxon>
        <taxon>Tilletiales</taxon>
        <taxon>Tilletiaceae</taxon>
        <taxon>Tilletia</taxon>
    </lineage>
</organism>
<comment type="caution">
    <text evidence="1">The sequence shown here is derived from an EMBL/GenBank/DDBJ whole genome shotgun (WGS) entry which is preliminary data.</text>
</comment>
<dbReference type="AlphaFoldDB" id="A0A177T5A4"/>
<name>A0A177T5A4_9BASI</name>
<reference evidence="1" key="2">
    <citation type="journal article" date="2019" name="IMA Fungus">
        <title>Genome sequencing and comparison of five Tilletia species to identify candidate genes for the detection of regulated species infecting wheat.</title>
        <authorList>
            <person name="Nguyen H.D.T."/>
            <person name="Sultana T."/>
            <person name="Kesanakurti P."/>
            <person name="Hambleton S."/>
        </authorList>
    </citation>
    <scope>NUCLEOTIDE SEQUENCE</scope>
    <source>
        <strain evidence="1">DAOMC 236416</strain>
    </source>
</reference>
<sequence>MWSPRISKHTLGSTLTLIVGLLALGAQASFIPSTQRSDSIALLSRYGTGGAQRPGQSCTFNDDASMDDCAITQCDPGTNCYPDGTCGHRCFFVSLGNSGCIADDECSLGGCVNGECAMVPTGGSCHLNKNCASALCSEAGVCIDPAPKSQKINQICAGPTVCLSNDCSDQYEPRNICRGGGTICETISRCGPYGIGQQCASTAECAEGACSASGTCQYLPVGAVCDPGQNQQCNTRRCKSPDGINSYCVARGGGESCNVDADCSTGSCAFVTMRGYFCKQNNFGETCRDLRDCLSNNCASSTNTCLAPVGATCSNNAMCASGLCEGGKCSKLGFQDTCTSAVECMSSTCNVGATSCGPEGCFTTQGCSASSTGAACVDDGDCGSGSWCSGSIVGFKSGKCAVGTRPASTTTSKATSTTSKASTTTTSIKTTSKATSSSATTSKSTTSVKSTSTSVKSTSTSTKSATSTTSKSTTTTKATTTSKTTTKASSTTALPSAAACTANAVCKSGYCRKALLSDGVTRASTGTCDAKKASGARCYQNGGCISGTCDKTKGVCL</sequence>
<evidence type="ECO:0000313" key="2">
    <source>
        <dbReference type="Proteomes" id="UP000077521"/>
    </source>
</evidence>
<gene>
    <name evidence="1" type="ORF">A4X13_0g6819</name>
</gene>